<evidence type="ECO:0000313" key="17">
    <source>
        <dbReference type="Proteomes" id="UP000231094"/>
    </source>
</evidence>
<comment type="subcellular location">
    <subcellularLocation>
        <location evidence="1 15">Cytoplasm</location>
    </subcellularLocation>
</comment>
<comment type="catalytic activity">
    <reaction evidence="6 15">
        <text>N-terminal L-arginyl-[protein] + L-leucyl-tRNA(Leu) = N-terminal L-leucyl-L-arginyl-[protein] + tRNA(Leu) + H(+)</text>
        <dbReference type="Rhea" id="RHEA:50416"/>
        <dbReference type="Rhea" id="RHEA-COMP:9613"/>
        <dbReference type="Rhea" id="RHEA-COMP:9622"/>
        <dbReference type="Rhea" id="RHEA-COMP:12672"/>
        <dbReference type="Rhea" id="RHEA-COMP:12673"/>
        <dbReference type="ChEBI" id="CHEBI:15378"/>
        <dbReference type="ChEBI" id="CHEBI:64719"/>
        <dbReference type="ChEBI" id="CHEBI:78442"/>
        <dbReference type="ChEBI" id="CHEBI:78494"/>
        <dbReference type="ChEBI" id="CHEBI:133044"/>
        <dbReference type="EC" id="2.3.2.6"/>
    </reaction>
</comment>
<dbReference type="AlphaFoldDB" id="A0A2N9Y428"/>
<evidence type="ECO:0000256" key="4">
    <source>
        <dbReference type="ARBA" id="ARBA00023315"/>
    </source>
</evidence>
<name>A0A2N9Y428_9NEIS</name>
<evidence type="ECO:0000256" key="10">
    <source>
        <dbReference type="ARBA" id="ARBA00066767"/>
    </source>
</evidence>
<dbReference type="SUPFAM" id="SSF55729">
    <property type="entry name" value="Acyl-CoA N-acyltransferases (Nat)"/>
    <property type="match status" value="1"/>
</dbReference>
<organism evidence="16 17">
    <name type="scientific">Snodgrassella alvi</name>
    <dbReference type="NCBI Taxonomy" id="1196083"/>
    <lineage>
        <taxon>Bacteria</taxon>
        <taxon>Pseudomonadati</taxon>
        <taxon>Pseudomonadota</taxon>
        <taxon>Betaproteobacteria</taxon>
        <taxon>Neisseriales</taxon>
        <taxon>Neisseriaceae</taxon>
        <taxon>Snodgrassella</taxon>
    </lineage>
</organism>
<evidence type="ECO:0000256" key="14">
    <source>
        <dbReference type="ARBA" id="ARBA00083640"/>
    </source>
</evidence>
<evidence type="ECO:0000256" key="1">
    <source>
        <dbReference type="ARBA" id="ARBA00004496"/>
    </source>
</evidence>
<dbReference type="FunFam" id="3.30.70.3550:FF:000001">
    <property type="entry name" value="Leucyl/phenylalanyl-tRNA--protein transferase"/>
    <property type="match status" value="1"/>
</dbReference>
<dbReference type="Gene3D" id="3.30.70.3550">
    <property type="entry name" value="Leucyl/phenylalanyl-tRNA-protein transferase, N-terminal domain"/>
    <property type="match status" value="1"/>
</dbReference>
<accession>A0A2N9Y428</accession>
<comment type="similarity">
    <text evidence="9 15">Belongs to the L/F-transferase family.</text>
</comment>
<evidence type="ECO:0000256" key="15">
    <source>
        <dbReference type="HAMAP-Rule" id="MF_00688"/>
    </source>
</evidence>
<dbReference type="Pfam" id="PF03588">
    <property type="entry name" value="Leu_Phe_trans"/>
    <property type="match status" value="1"/>
</dbReference>
<evidence type="ECO:0000256" key="5">
    <source>
        <dbReference type="ARBA" id="ARBA00050607"/>
    </source>
</evidence>
<evidence type="ECO:0000313" key="16">
    <source>
        <dbReference type="EMBL" id="PIT62395.1"/>
    </source>
</evidence>
<dbReference type="GO" id="GO:0008914">
    <property type="term" value="F:leucyl-tRNA--protein transferase activity"/>
    <property type="evidence" value="ECO:0007669"/>
    <property type="project" value="UniProtKB-UniRule"/>
</dbReference>
<comment type="catalytic activity">
    <reaction evidence="5 15">
        <text>L-phenylalanyl-tRNA(Phe) + an N-terminal L-alpha-aminoacyl-[protein] = an N-terminal L-phenylalanyl-L-alpha-aminoacyl-[protein] + tRNA(Phe)</text>
        <dbReference type="Rhea" id="RHEA:43632"/>
        <dbReference type="Rhea" id="RHEA-COMP:9668"/>
        <dbReference type="Rhea" id="RHEA-COMP:9699"/>
        <dbReference type="Rhea" id="RHEA-COMP:10636"/>
        <dbReference type="Rhea" id="RHEA-COMP:10637"/>
        <dbReference type="ChEBI" id="CHEBI:78442"/>
        <dbReference type="ChEBI" id="CHEBI:78531"/>
        <dbReference type="ChEBI" id="CHEBI:78597"/>
        <dbReference type="ChEBI" id="CHEBI:83561"/>
        <dbReference type="EC" id="2.3.2.6"/>
    </reaction>
</comment>
<keyword evidence="3 15" id="KW-0808">Transferase</keyword>
<keyword evidence="2 15" id="KW-0963">Cytoplasm</keyword>
<sequence>MSQPEYRLRVPVLSRNNLDFPDIETAQQQRDGLVAVGGDLSPARIQAAYRQGIFPWYSPDEPIMWWSFAQRMVLFPAELKVSRSLAKNLRNKPYAVTMNYAFRQVIANCAQTPRPGQNGTWLSAEMQQAYYSLHQQQYACSFECWYRDTDGNTILAGGLYGVLIGQIFYGESMFAHASDASKIAFVHAVHYLQQQGVPLIDCQVYTDYLASFGARKIPYAEFAACLHEFNPRSLAQPDSFKSQILADNGVIPLPRDNPELNY</sequence>
<reference evidence="16 17" key="1">
    <citation type="journal article" date="2017" name="MBio">
        <title>Type VI secretion-mediated competition in the bee gut microbiome.</title>
        <authorList>
            <person name="Steele M.I."/>
            <person name="Kwong W.K."/>
            <person name="Powell J.E."/>
            <person name="Whiteley M."/>
            <person name="Moran N.A."/>
        </authorList>
    </citation>
    <scope>NUCLEOTIDE SEQUENCE [LARGE SCALE GENOMIC DNA]</scope>
    <source>
        <strain evidence="16 17">PEB0171</strain>
    </source>
</reference>
<evidence type="ECO:0000256" key="9">
    <source>
        <dbReference type="ARBA" id="ARBA00061535"/>
    </source>
</evidence>
<dbReference type="PANTHER" id="PTHR30098:SF2">
    <property type="entry name" value="LEUCYL_PHENYLALANYL-TRNA--PROTEIN TRANSFERASE"/>
    <property type="match status" value="1"/>
</dbReference>
<comment type="caution">
    <text evidence="16">The sequence shown here is derived from an EMBL/GenBank/DDBJ whole genome shotgun (WGS) entry which is preliminary data.</text>
</comment>
<dbReference type="InterPro" id="IPR016181">
    <property type="entry name" value="Acyl_CoA_acyltransferase"/>
</dbReference>
<dbReference type="InterPro" id="IPR042221">
    <property type="entry name" value="Leu/Phe-tRNA_Trfase_N"/>
</dbReference>
<dbReference type="InterPro" id="IPR042203">
    <property type="entry name" value="Leu/Phe-tRNA_Trfase_C"/>
</dbReference>
<protein>
    <recommendedName>
        <fullName evidence="11 15">Leucyl/phenylalanyl-tRNA--protein transferase</fullName>
        <ecNumber evidence="10 15">2.3.2.6</ecNumber>
    </recommendedName>
    <alternativeName>
        <fullName evidence="12 15">L/F-transferase</fullName>
    </alternativeName>
    <alternativeName>
        <fullName evidence="13 15">Leucyltransferase</fullName>
    </alternativeName>
    <alternativeName>
        <fullName evidence="14 15">Phenyalanyltransferase</fullName>
    </alternativeName>
</protein>
<evidence type="ECO:0000256" key="2">
    <source>
        <dbReference type="ARBA" id="ARBA00022490"/>
    </source>
</evidence>
<comment type="catalytic activity">
    <reaction evidence="7 15">
        <text>N-terminal L-lysyl-[protein] + L-leucyl-tRNA(Leu) = N-terminal L-leucyl-L-lysyl-[protein] + tRNA(Leu) + H(+)</text>
        <dbReference type="Rhea" id="RHEA:12340"/>
        <dbReference type="Rhea" id="RHEA-COMP:9613"/>
        <dbReference type="Rhea" id="RHEA-COMP:9622"/>
        <dbReference type="Rhea" id="RHEA-COMP:12670"/>
        <dbReference type="Rhea" id="RHEA-COMP:12671"/>
        <dbReference type="ChEBI" id="CHEBI:15378"/>
        <dbReference type="ChEBI" id="CHEBI:65249"/>
        <dbReference type="ChEBI" id="CHEBI:78442"/>
        <dbReference type="ChEBI" id="CHEBI:78494"/>
        <dbReference type="ChEBI" id="CHEBI:133043"/>
        <dbReference type="EC" id="2.3.2.6"/>
    </reaction>
</comment>
<evidence type="ECO:0000256" key="13">
    <source>
        <dbReference type="ARBA" id="ARBA00077165"/>
    </source>
</evidence>
<dbReference type="EMBL" id="MEIV01000051">
    <property type="protein sequence ID" value="PIT62395.1"/>
    <property type="molecule type" value="Genomic_DNA"/>
</dbReference>
<dbReference type="HAMAP" id="MF_00688">
    <property type="entry name" value="Leu_Phe_trans"/>
    <property type="match status" value="1"/>
</dbReference>
<evidence type="ECO:0000256" key="12">
    <source>
        <dbReference type="ARBA" id="ARBA00077136"/>
    </source>
</evidence>
<gene>
    <name evidence="15" type="primary">aat</name>
    <name evidence="16" type="ORF">BHC47_04695</name>
</gene>
<dbReference type="InterPro" id="IPR004616">
    <property type="entry name" value="Leu/Phe-tRNA_Trfase"/>
</dbReference>
<evidence type="ECO:0000256" key="8">
    <source>
        <dbReference type="ARBA" id="ARBA00054043"/>
    </source>
</evidence>
<evidence type="ECO:0000256" key="7">
    <source>
        <dbReference type="ARBA" id="ARBA00051538"/>
    </source>
</evidence>
<evidence type="ECO:0000256" key="6">
    <source>
        <dbReference type="ARBA" id="ARBA00050652"/>
    </source>
</evidence>
<evidence type="ECO:0000256" key="11">
    <source>
        <dbReference type="ARBA" id="ARBA00074372"/>
    </source>
</evidence>
<evidence type="ECO:0000256" key="3">
    <source>
        <dbReference type="ARBA" id="ARBA00022679"/>
    </source>
</evidence>
<dbReference type="GO" id="GO:0030163">
    <property type="term" value="P:protein catabolic process"/>
    <property type="evidence" value="ECO:0007669"/>
    <property type="project" value="UniProtKB-UniRule"/>
</dbReference>
<dbReference type="EC" id="2.3.2.6" evidence="10 15"/>
<dbReference type="Gene3D" id="3.40.630.70">
    <property type="entry name" value="Leucyl/phenylalanyl-tRNA-protein transferase, C-terminal domain"/>
    <property type="match status" value="1"/>
</dbReference>
<proteinExistence type="inferred from homology"/>
<comment type="function">
    <text evidence="8 15">Functions in the N-end rule pathway of protein degradation where it conjugates Leu, Phe and, less efficiently, Met from aminoacyl-tRNAs to the N-termini of proteins containing an N-terminal arginine or lysine.</text>
</comment>
<keyword evidence="4 15" id="KW-0012">Acyltransferase</keyword>
<dbReference type="GO" id="GO:0005737">
    <property type="term" value="C:cytoplasm"/>
    <property type="evidence" value="ECO:0007669"/>
    <property type="project" value="UniProtKB-SubCell"/>
</dbReference>
<dbReference type="PANTHER" id="PTHR30098">
    <property type="entry name" value="LEUCYL/PHENYLALANYL-TRNA--PROTEIN TRANSFERASE"/>
    <property type="match status" value="1"/>
</dbReference>
<dbReference type="RefSeq" id="WP_100116210.1">
    <property type="nucleotide sequence ID" value="NZ_MEIV01000051.1"/>
</dbReference>
<dbReference type="NCBIfam" id="TIGR00667">
    <property type="entry name" value="aat"/>
    <property type="match status" value="1"/>
</dbReference>
<dbReference type="Proteomes" id="UP000231094">
    <property type="component" value="Unassembled WGS sequence"/>
</dbReference>